<dbReference type="EMBL" id="JAIPUX010000439">
    <property type="protein sequence ID" value="KAH0630522.1"/>
    <property type="molecule type" value="Genomic_DNA"/>
</dbReference>
<dbReference type="Proteomes" id="UP000826234">
    <property type="component" value="Unassembled WGS sequence"/>
</dbReference>
<gene>
    <name evidence="1" type="ORF">JD844_013612</name>
</gene>
<name>A0ABQ7TL58_PHRPL</name>
<protein>
    <submittedName>
        <fullName evidence="1">Uncharacterized protein</fullName>
    </submittedName>
</protein>
<accession>A0ABQ7TL58</accession>
<proteinExistence type="predicted"/>
<sequence>MPLFFNSGFPDVIIKPEEEEKICMADHQGSEEGPSILVDQSGKGIVHTTGALENLQSVKMEDNPNEAAPSSDTREIIPLPNVLEMF</sequence>
<evidence type="ECO:0000313" key="2">
    <source>
        <dbReference type="Proteomes" id="UP000826234"/>
    </source>
</evidence>
<comment type="caution">
    <text evidence="1">The sequence shown here is derived from an EMBL/GenBank/DDBJ whole genome shotgun (WGS) entry which is preliminary data.</text>
</comment>
<keyword evidence="2" id="KW-1185">Reference proteome</keyword>
<evidence type="ECO:0000313" key="1">
    <source>
        <dbReference type="EMBL" id="KAH0630522.1"/>
    </source>
</evidence>
<organism evidence="1 2">
    <name type="scientific">Phrynosoma platyrhinos</name>
    <name type="common">Desert horned lizard</name>
    <dbReference type="NCBI Taxonomy" id="52577"/>
    <lineage>
        <taxon>Eukaryota</taxon>
        <taxon>Metazoa</taxon>
        <taxon>Chordata</taxon>
        <taxon>Craniata</taxon>
        <taxon>Vertebrata</taxon>
        <taxon>Euteleostomi</taxon>
        <taxon>Lepidosauria</taxon>
        <taxon>Squamata</taxon>
        <taxon>Bifurcata</taxon>
        <taxon>Unidentata</taxon>
        <taxon>Episquamata</taxon>
        <taxon>Toxicofera</taxon>
        <taxon>Iguania</taxon>
        <taxon>Phrynosomatidae</taxon>
        <taxon>Phrynosomatinae</taxon>
        <taxon>Phrynosoma</taxon>
    </lineage>
</organism>
<reference evidence="1 2" key="1">
    <citation type="journal article" date="2022" name="Gigascience">
        <title>A chromosome-level genome assembly and annotation of the desert horned lizard, Phrynosoma platyrhinos, provides insight into chromosomal rearrangements among reptiles.</title>
        <authorList>
            <person name="Koochekian N."/>
            <person name="Ascanio A."/>
            <person name="Farleigh K."/>
            <person name="Card D.C."/>
            <person name="Schield D.R."/>
            <person name="Castoe T.A."/>
            <person name="Jezkova T."/>
        </authorList>
    </citation>
    <scope>NUCLEOTIDE SEQUENCE [LARGE SCALE GENOMIC DNA]</scope>
    <source>
        <strain evidence="1">NK-2021</strain>
    </source>
</reference>